<reference evidence="2" key="1">
    <citation type="journal article" date="2021" name="Nat. Commun.">
        <title>Genetic determinants of endophytism in the Arabidopsis root mycobiome.</title>
        <authorList>
            <person name="Mesny F."/>
            <person name="Miyauchi S."/>
            <person name="Thiergart T."/>
            <person name="Pickel B."/>
            <person name="Atanasova L."/>
            <person name="Karlsson M."/>
            <person name="Huettel B."/>
            <person name="Barry K.W."/>
            <person name="Haridas S."/>
            <person name="Chen C."/>
            <person name="Bauer D."/>
            <person name="Andreopoulos W."/>
            <person name="Pangilinan J."/>
            <person name="LaButti K."/>
            <person name="Riley R."/>
            <person name="Lipzen A."/>
            <person name="Clum A."/>
            <person name="Drula E."/>
            <person name="Henrissat B."/>
            <person name="Kohler A."/>
            <person name="Grigoriev I.V."/>
            <person name="Martin F.M."/>
            <person name="Hacquard S."/>
        </authorList>
    </citation>
    <scope>NUCLEOTIDE SEQUENCE</scope>
    <source>
        <strain evidence="2">MPI-CAGE-CH-0230</strain>
    </source>
</reference>
<gene>
    <name evidence="2" type="ORF">B0I36DRAFT_368099</name>
</gene>
<comment type="caution">
    <text evidence="2">The sequence shown here is derived from an EMBL/GenBank/DDBJ whole genome shotgun (WGS) entry which is preliminary data.</text>
</comment>
<dbReference type="InterPro" id="IPR036291">
    <property type="entry name" value="NAD(P)-bd_dom_sf"/>
</dbReference>
<evidence type="ECO:0000313" key="2">
    <source>
        <dbReference type="EMBL" id="KAH7018048.1"/>
    </source>
</evidence>
<dbReference type="InterPro" id="IPR005097">
    <property type="entry name" value="Sacchrp_dh_NADP-bd"/>
</dbReference>
<dbReference type="SUPFAM" id="SSF51735">
    <property type="entry name" value="NAD(P)-binding Rossmann-fold domains"/>
    <property type="match status" value="1"/>
</dbReference>
<dbReference type="GeneID" id="70189108"/>
<dbReference type="Pfam" id="PF03435">
    <property type="entry name" value="Sacchrp_dh_NADP"/>
    <property type="match status" value="1"/>
</dbReference>
<sequence>MPTVFFIGATGHIGGAILHLLTSKDKFTKDLQIRALVRDSDKATRLQDKFPKVKNLECVVGDLKTLDVLEREAEAADIVINTAPDITHDDGINAVLDGLSAGPSKAYYIHTAGASLIWDEPTGNPEAREWDDIADLEDIKKLDVAHTHSQTDRQVRAAHAPGKLHVAIVSPVMVGGMSPFSSEHPIAEGKNQFGWVHVDDLARIYEGLVADALGSLAAAAAGDPSDVTSADATLWGPDAYYFGSAKNYIFHEWMQGIVPALQMTQLIKTSDIKSVNVHEAARKALYGGTSQEYDENAPPPPEDSWAMHIAIMYAINMRVRPSRAAKLLDWKPEKDVMADWEHIFQTFLKREAAEAAAVAAAAKA</sequence>
<dbReference type="GO" id="GO:0004029">
    <property type="term" value="F:aldehyde dehydrogenase (NAD+) activity"/>
    <property type="evidence" value="ECO:0007669"/>
    <property type="project" value="TreeGrafter"/>
</dbReference>
<dbReference type="GO" id="GO:0005737">
    <property type="term" value="C:cytoplasm"/>
    <property type="evidence" value="ECO:0007669"/>
    <property type="project" value="TreeGrafter"/>
</dbReference>
<dbReference type="PANTHER" id="PTHR48079">
    <property type="entry name" value="PROTEIN YEEZ"/>
    <property type="match status" value="1"/>
</dbReference>
<proteinExistence type="predicted"/>
<accession>A0A9P9BJD9</accession>
<dbReference type="Gene3D" id="3.40.50.720">
    <property type="entry name" value="NAD(P)-binding Rossmann-like Domain"/>
    <property type="match status" value="1"/>
</dbReference>
<dbReference type="InterPro" id="IPR051783">
    <property type="entry name" value="NAD(P)-dependent_oxidoreduct"/>
</dbReference>
<protein>
    <recommendedName>
        <fullName evidence="1">Saccharopine dehydrogenase NADP binding domain-containing protein</fullName>
    </recommendedName>
</protein>
<dbReference type="OrthoDB" id="2130169at2759"/>
<evidence type="ECO:0000313" key="3">
    <source>
        <dbReference type="Proteomes" id="UP000756346"/>
    </source>
</evidence>
<dbReference type="AlphaFoldDB" id="A0A9P9BJD9"/>
<dbReference type="PANTHER" id="PTHR48079:SF6">
    <property type="entry name" value="NAD(P)-BINDING DOMAIN-CONTAINING PROTEIN-RELATED"/>
    <property type="match status" value="1"/>
</dbReference>
<dbReference type="EMBL" id="JAGTJQ010000011">
    <property type="protein sequence ID" value="KAH7018048.1"/>
    <property type="molecule type" value="Genomic_DNA"/>
</dbReference>
<feature type="domain" description="Saccharopine dehydrogenase NADP binding" evidence="1">
    <location>
        <begin position="4"/>
        <end position="94"/>
    </location>
</feature>
<dbReference type="RefSeq" id="XP_046006315.1">
    <property type="nucleotide sequence ID" value="XM_046159562.1"/>
</dbReference>
<evidence type="ECO:0000259" key="1">
    <source>
        <dbReference type="Pfam" id="PF03435"/>
    </source>
</evidence>
<organism evidence="2 3">
    <name type="scientific">Microdochium trichocladiopsis</name>
    <dbReference type="NCBI Taxonomy" id="1682393"/>
    <lineage>
        <taxon>Eukaryota</taxon>
        <taxon>Fungi</taxon>
        <taxon>Dikarya</taxon>
        <taxon>Ascomycota</taxon>
        <taxon>Pezizomycotina</taxon>
        <taxon>Sordariomycetes</taxon>
        <taxon>Xylariomycetidae</taxon>
        <taxon>Xylariales</taxon>
        <taxon>Microdochiaceae</taxon>
        <taxon>Microdochium</taxon>
    </lineage>
</organism>
<keyword evidence="3" id="KW-1185">Reference proteome</keyword>
<dbReference type="Proteomes" id="UP000756346">
    <property type="component" value="Unassembled WGS sequence"/>
</dbReference>
<name>A0A9P9BJD9_9PEZI</name>